<evidence type="ECO:0000256" key="2">
    <source>
        <dbReference type="ARBA" id="ARBA00022448"/>
    </source>
</evidence>
<proteinExistence type="inferred from homology"/>
<dbReference type="InterPro" id="IPR011662">
    <property type="entry name" value="Secretin/TonB_short_N"/>
</dbReference>
<keyword evidence="6 7" id="KW-0998">Cell outer membrane</keyword>
<evidence type="ECO:0000256" key="3">
    <source>
        <dbReference type="ARBA" id="ARBA00022452"/>
    </source>
</evidence>
<organism evidence="10 11">
    <name type="scientific">Candidatus Pseudobacter hemicellulosilyticus</name>
    <dbReference type="NCBI Taxonomy" id="3121375"/>
    <lineage>
        <taxon>Bacteria</taxon>
        <taxon>Pseudomonadati</taxon>
        <taxon>Bacteroidota</taxon>
        <taxon>Chitinophagia</taxon>
        <taxon>Chitinophagales</taxon>
        <taxon>Chitinophagaceae</taxon>
        <taxon>Pseudobacter</taxon>
    </lineage>
</organism>
<dbReference type="Pfam" id="PF07715">
    <property type="entry name" value="Plug"/>
    <property type="match status" value="1"/>
</dbReference>
<keyword evidence="4 7" id="KW-0812">Transmembrane</keyword>
<keyword evidence="3 7" id="KW-1134">Transmembrane beta strand</keyword>
<dbReference type="InterPro" id="IPR037066">
    <property type="entry name" value="Plug_dom_sf"/>
</dbReference>
<sequence length="1174" mass="131488">MQKFYRKTIRFCLSAMLVFITAHKTIGGPPQEPKITLHFSSQPLEIVLEALQKQVDIAIVYSDEDIKNSKAVTVSVNKVPLVQALEKILQGQSLTYSLKSKAIVIHKVGSLVTKEKASFKEDTVRSFSIKGKVVDRKGLPIIGASIAIRTTGKFTISDKNGAFNLDNVSKYQKLTFSSIGYDSLEIIVEGDKLLIAEMNERVSELAEVGISVSTGYQEMLRDRTTGSYAKIDNKLLMRSTSGNVLERIRYVTSGLNYDSRNVNPGQYPISIRGISTINSNVAPLLVVDGFPYDESTGSAVINNINPNDILDVTVLKDAAAASIWGARAGNGVIVINTKKGKLNSKPLIQGTANVVIGERPDMEYLRLMGSEDVIEFQKRLFENGFYNAYDDVYAGIDYFPVIQEVPEILLSQRKGTITQSEAEERINSLKRGNVKDDVKKYLLQELVEQQYAVNFSGGSDKMIYYSSVGYNGSVGPNEQSKNNRISFRFDNTFKAAKNLEINSFLNYIINEQSFSDISYSNYIPDGNNNIAPYTRLVDGKGKAIPIPMKYRLPFVDTASYPGLLDWRFVPLNEIDNSKTRSKSYDARVGGGAKYQILKSLSAEVKFQYQKINSNRRNYWNDESFYAADLINSYTSIDALTGIVKRPVPIGGVMNIGNSTQSNWNVRGQLNFIKSWDENSLLAIGGFETSENKFESYTDRWYGYNATTSTYSPNIDFVNRYRLRGFLGRSLQIPTGNSYGGRTTRLRSYYLNVNYSLLSKYNLSLSGRQDGANLFGVLRNQKVAPFWSTGFKWDISKEGFYNLDLLPSLNFRISYGFNGNMKNDATVFPTMLYSSIPDNRTNYIWSQIVTPPNPSLSWEKVSILNLGVDFQFIRECISGTIEYYKRKGVDLISKDFLDPTTGWLSFTGNSASNKGEGLDITINTKNLNRSIYWGTAFLFSYNVDKVTSYKLIPTATSVFSGGPIVGKPLNGVYSYKWGGLDAMNGDPKGFVGDTIVDYNTVLMGNNTKPEDLIYHGTSRPKYFGSVMNSFSYKDFAFSFNINYQLGYFFRRSSINYTNLINNGGGHIDYKLRWTKSGDESKTFVPSIPGGVNDVRDLFYARSEVLVERADHIRLQDVRLSYSFNILRYGVPIGIEVFGYATNLGLLWKANDVGVDPGYMGIPPGKQYSVGLSVRY</sequence>
<evidence type="ECO:0000256" key="6">
    <source>
        <dbReference type="ARBA" id="ARBA00023237"/>
    </source>
</evidence>
<dbReference type="PROSITE" id="PS52016">
    <property type="entry name" value="TONB_DEPENDENT_REC_3"/>
    <property type="match status" value="1"/>
</dbReference>
<dbReference type="InterPro" id="IPR012910">
    <property type="entry name" value="Plug_dom"/>
</dbReference>
<feature type="chain" id="PRO_5042527713" evidence="8">
    <location>
        <begin position="25"/>
        <end position="1174"/>
    </location>
</feature>
<dbReference type="Pfam" id="PF07660">
    <property type="entry name" value="STN"/>
    <property type="match status" value="1"/>
</dbReference>
<dbReference type="InterPro" id="IPR039426">
    <property type="entry name" value="TonB-dep_rcpt-like"/>
</dbReference>
<dbReference type="SUPFAM" id="SSF56935">
    <property type="entry name" value="Porins"/>
    <property type="match status" value="1"/>
</dbReference>
<comment type="subcellular location">
    <subcellularLocation>
        <location evidence="1 7">Cell outer membrane</location>
        <topology evidence="1 7">Multi-pass membrane protein</topology>
    </subcellularLocation>
</comment>
<dbReference type="NCBIfam" id="TIGR04057">
    <property type="entry name" value="SusC_RagA_signa"/>
    <property type="match status" value="1"/>
</dbReference>
<dbReference type="InterPro" id="IPR023996">
    <property type="entry name" value="TonB-dep_OMP_SusC/RagA"/>
</dbReference>
<dbReference type="NCBIfam" id="TIGR04056">
    <property type="entry name" value="OMP_RagA_SusC"/>
    <property type="match status" value="1"/>
</dbReference>
<dbReference type="Gene3D" id="2.170.130.10">
    <property type="entry name" value="TonB-dependent receptor, plug domain"/>
    <property type="match status" value="1"/>
</dbReference>
<gene>
    <name evidence="10" type="ORF">P0Y53_01375</name>
</gene>
<dbReference type="Gene3D" id="2.40.170.20">
    <property type="entry name" value="TonB-dependent receptor, beta-barrel domain"/>
    <property type="match status" value="1"/>
</dbReference>
<accession>A0AAJ6BGF3</accession>
<reference evidence="10" key="1">
    <citation type="submission" date="2023-03" db="EMBL/GenBank/DDBJ databases">
        <title>Andean soil-derived lignocellulolytic bacterial consortium as a source of novel taxa and putative plastic-active enzymes.</title>
        <authorList>
            <person name="Diaz-Garcia L."/>
            <person name="Chuvochina M."/>
            <person name="Feuerriegel G."/>
            <person name="Bunk B."/>
            <person name="Sproer C."/>
            <person name="Streit W.R."/>
            <person name="Rodriguez L.M."/>
            <person name="Overmann J."/>
            <person name="Jimenez D.J."/>
        </authorList>
    </citation>
    <scope>NUCLEOTIDE SEQUENCE</scope>
    <source>
        <strain evidence="10">MAG 7</strain>
    </source>
</reference>
<dbReference type="SUPFAM" id="SSF49464">
    <property type="entry name" value="Carboxypeptidase regulatory domain-like"/>
    <property type="match status" value="1"/>
</dbReference>
<name>A0AAJ6BGF3_9BACT</name>
<comment type="similarity">
    <text evidence="7">Belongs to the TonB-dependent receptor family.</text>
</comment>
<dbReference type="InterPro" id="IPR036942">
    <property type="entry name" value="Beta-barrel_TonB_sf"/>
</dbReference>
<feature type="domain" description="Secretin/TonB short N-terminal" evidence="9">
    <location>
        <begin position="57"/>
        <end position="108"/>
    </location>
</feature>
<dbReference type="Pfam" id="PF13715">
    <property type="entry name" value="CarbopepD_reg_2"/>
    <property type="match status" value="1"/>
</dbReference>
<evidence type="ECO:0000256" key="8">
    <source>
        <dbReference type="SAM" id="SignalP"/>
    </source>
</evidence>
<dbReference type="InterPro" id="IPR023997">
    <property type="entry name" value="TonB-dep_OMP_SusC/RagA_CS"/>
</dbReference>
<keyword evidence="8" id="KW-0732">Signal</keyword>
<dbReference type="Gene3D" id="2.60.40.1120">
    <property type="entry name" value="Carboxypeptidase-like, regulatory domain"/>
    <property type="match status" value="1"/>
</dbReference>
<feature type="signal peptide" evidence="8">
    <location>
        <begin position="1"/>
        <end position="24"/>
    </location>
</feature>
<evidence type="ECO:0000256" key="5">
    <source>
        <dbReference type="ARBA" id="ARBA00023136"/>
    </source>
</evidence>
<evidence type="ECO:0000313" key="10">
    <source>
        <dbReference type="EMBL" id="WEK36138.1"/>
    </source>
</evidence>
<dbReference type="Gene3D" id="3.55.50.30">
    <property type="match status" value="1"/>
</dbReference>
<keyword evidence="5 7" id="KW-0472">Membrane</keyword>
<dbReference type="AlphaFoldDB" id="A0AAJ6BGF3"/>
<keyword evidence="2 7" id="KW-0813">Transport</keyword>
<dbReference type="EMBL" id="CP119311">
    <property type="protein sequence ID" value="WEK36138.1"/>
    <property type="molecule type" value="Genomic_DNA"/>
</dbReference>
<evidence type="ECO:0000256" key="4">
    <source>
        <dbReference type="ARBA" id="ARBA00022692"/>
    </source>
</evidence>
<evidence type="ECO:0000256" key="7">
    <source>
        <dbReference type="PROSITE-ProRule" id="PRU01360"/>
    </source>
</evidence>
<dbReference type="GO" id="GO:0009279">
    <property type="term" value="C:cell outer membrane"/>
    <property type="evidence" value="ECO:0007669"/>
    <property type="project" value="UniProtKB-SubCell"/>
</dbReference>
<evidence type="ECO:0000256" key="1">
    <source>
        <dbReference type="ARBA" id="ARBA00004571"/>
    </source>
</evidence>
<evidence type="ECO:0000313" key="11">
    <source>
        <dbReference type="Proteomes" id="UP001220610"/>
    </source>
</evidence>
<dbReference type="Proteomes" id="UP001220610">
    <property type="component" value="Chromosome"/>
</dbReference>
<dbReference type="SMART" id="SM00965">
    <property type="entry name" value="STN"/>
    <property type="match status" value="1"/>
</dbReference>
<protein>
    <submittedName>
        <fullName evidence="10">SusC/RagA family TonB-linked outer membrane protein</fullName>
    </submittedName>
</protein>
<dbReference type="InterPro" id="IPR008969">
    <property type="entry name" value="CarboxyPept-like_regulatory"/>
</dbReference>
<evidence type="ECO:0000259" key="9">
    <source>
        <dbReference type="SMART" id="SM00965"/>
    </source>
</evidence>